<dbReference type="RefSeq" id="WP_201655992.1">
    <property type="nucleotide sequence ID" value="NZ_JAEQNC010000004.1"/>
</dbReference>
<dbReference type="AlphaFoldDB" id="A0A936YNP5"/>
<reference evidence="5" key="1">
    <citation type="submission" date="2021-01" db="EMBL/GenBank/DDBJ databases">
        <title>Rhizobium sp. strain KVB221 16S ribosomal RNA gene Genome sequencing and assembly.</title>
        <authorList>
            <person name="Kang M."/>
        </authorList>
    </citation>
    <scope>NUCLEOTIDE SEQUENCE</scope>
    <source>
        <strain evidence="5">KVB221</strain>
    </source>
</reference>
<protein>
    <submittedName>
        <fullName evidence="5">Autoinducer binding domain-containing protein</fullName>
    </submittedName>
</protein>
<dbReference type="SUPFAM" id="SSF46894">
    <property type="entry name" value="C-terminal effector domain of the bipartite response regulators"/>
    <property type="match status" value="1"/>
</dbReference>
<dbReference type="InterPro" id="IPR000792">
    <property type="entry name" value="Tscrpt_reg_LuxR_C"/>
</dbReference>
<keyword evidence="6" id="KW-1185">Reference proteome</keyword>
<dbReference type="InterPro" id="IPR016032">
    <property type="entry name" value="Sig_transdc_resp-reg_C-effctor"/>
</dbReference>
<feature type="domain" description="HTH luxR-type" evidence="4">
    <location>
        <begin position="200"/>
        <end position="266"/>
    </location>
</feature>
<dbReference type="Pfam" id="PF03472">
    <property type="entry name" value="Autoind_bind"/>
    <property type="match status" value="1"/>
</dbReference>
<dbReference type="EMBL" id="JAEQNC010000004">
    <property type="protein sequence ID" value="MBL0372047.1"/>
    <property type="molecule type" value="Genomic_DNA"/>
</dbReference>
<dbReference type="Pfam" id="PF00196">
    <property type="entry name" value="GerE"/>
    <property type="match status" value="1"/>
</dbReference>
<accession>A0A936YNP5</accession>
<evidence type="ECO:0000259" key="4">
    <source>
        <dbReference type="PROSITE" id="PS50043"/>
    </source>
</evidence>
<dbReference type="PRINTS" id="PR00038">
    <property type="entry name" value="HTHLUXR"/>
</dbReference>
<organism evidence="5 6">
    <name type="scientific">Rhizobium setariae</name>
    <dbReference type="NCBI Taxonomy" id="2801340"/>
    <lineage>
        <taxon>Bacteria</taxon>
        <taxon>Pseudomonadati</taxon>
        <taxon>Pseudomonadota</taxon>
        <taxon>Alphaproteobacteria</taxon>
        <taxon>Hyphomicrobiales</taxon>
        <taxon>Rhizobiaceae</taxon>
        <taxon>Rhizobium/Agrobacterium group</taxon>
        <taxon>Rhizobium</taxon>
    </lineage>
</organism>
<dbReference type="PROSITE" id="PS50043">
    <property type="entry name" value="HTH_LUXR_2"/>
    <property type="match status" value="1"/>
</dbReference>
<sequence length="269" mass="30289">MPNHDSGAILFWGVYGDYSCGACKVMRNSGGERHQHLYRAIAQGNSKADLALAFFELASAFGFSHASLMIMPAKTDRTIGALILESTLPLPFFQKFDQVCPAHNCQYFHAARSSILPVTWSHQQIARQFMLMNAEEPPVLALYREYGLTGGILFPLSSIDGARHLMRFDGDREMMQQEEINDLAMLGMHIFEAYDRARYPLRNNPCGLTERELDVVRWSATGKTSSEIGQIMSLSDHTINAYMNNAFKKLDCVNRTQLVAKALRMRIIS</sequence>
<dbReference type="GO" id="GO:0006355">
    <property type="term" value="P:regulation of DNA-templated transcription"/>
    <property type="evidence" value="ECO:0007669"/>
    <property type="project" value="InterPro"/>
</dbReference>
<dbReference type="PANTHER" id="PTHR44688:SF16">
    <property type="entry name" value="DNA-BINDING TRANSCRIPTIONAL ACTIVATOR DEVR_DOSR"/>
    <property type="match status" value="1"/>
</dbReference>
<evidence type="ECO:0000256" key="3">
    <source>
        <dbReference type="ARBA" id="ARBA00023163"/>
    </source>
</evidence>
<dbReference type="SUPFAM" id="SSF75516">
    <property type="entry name" value="Pheromone-binding domain of LuxR-like quorum-sensing transcription factors"/>
    <property type="match status" value="1"/>
</dbReference>
<evidence type="ECO:0000313" key="5">
    <source>
        <dbReference type="EMBL" id="MBL0372047.1"/>
    </source>
</evidence>
<comment type="caution">
    <text evidence="5">The sequence shown here is derived from an EMBL/GenBank/DDBJ whole genome shotgun (WGS) entry which is preliminary data.</text>
</comment>
<keyword evidence="3" id="KW-0804">Transcription</keyword>
<dbReference type="SMART" id="SM00421">
    <property type="entry name" value="HTH_LUXR"/>
    <property type="match status" value="1"/>
</dbReference>
<dbReference type="InterPro" id="IPR036693">
    <property type="entry name" value="TF_LuxR_autoind-bd_dom_sf"/>
</dbReference>
<dbReference type="PROSITE" id="PS00622">
    <property type="entry name" value="HTH_LUXR_1"/>
    <property type="match status" value="1"/>
</dbReference>
<dbReference type="Gene3D" id="1.10.10.10">
    <property type="entry name" value="Winged helix-like DNA-binding domain superfamily/Winged helix DNA-binding domain"/>
    <property type="match status" value="1"/>
</dbReference>
<dbReference type="CDD" id="cd06170">
    <property type="entry name" value="LuxR_C_like"/>
    <property type="match status" value="1"/>
</dbReference>
<dbReference type="InterPro" id="IPR005143">
    <property type="entry name" value="TF_LuxR_autoind-bd_dom"/>
</dbReference>
<dbReference type="Gene3D" id="3.30.450.80">
    <property type="entry name" value="Transcription factor LuxR-like, autoinducer-binding domain"/>
    <property type="match status" value="1"/>
</dbReference>
<proteinExistence type="predicted"/>
<dbReference type="Proteomes" id="UP000633219">
    <property type="component" value="Unassembled WGS sequence"/>
</dbReference>
<evidence type="ECO:0000313" key="6">
    <source>
        <dbReference type="Proteomes" id="UP000633219"/>
    </source>
</evidence>
<keyword evidence="1" id="KW-0805">Transcription regulation</keyword>
<gene>
    <name evidence="5" type="ORF">JJB09_08400</name>
</gene>
<evidence type="ECO:0000256" key="1">
    <source>
        <dbReference type="ARBA" id="ARBA00023015"/>
    </source>
</evidence>
<dbReference type="GO" id="GO:0003677">
    <property type="term" value="F:DNA binding"/>
    <property type="evidence" value="ECO:0007669"/>
    <property type="project" value="UniProtKB-KW"/>
</dbReference>
<keyword evidence="2" id="KW-0238">DNA-binding</keyword>
<evidence type="ECO:0000256" key="2">
    <source>
        <dbReference type="ARBA" id="ARBA00023125"/>
    </source>
</evidence>
<dbReference type="InterPro" id="IPR036388">
    <property type="entry name" value="WH-like_DNA-bd_sf"/>
</dbReference>
<name>A0A936YNP5_9HYPH</name>
<dbReference type="PANTHER" id="PTHR44688">
    <property type="entry name" value="DNA-BINDING TRANSCRIPTIONAL ACTIVATOR DEVR_DOSR"/>
    <property type="match status" value="1"/>
</dbReference>